<organism evidence="1 2">
    <name type="scientific">Bugula neritina</name>
    <name type="common">Brown bryozoan</name>
    <name type="synonym">Sertularia neritina</name>
    <dbReference type="NCBI Taxonomy" id="10212"/>
    <lineage>
        <taxon>Eukaryota</taxon>
        <taxon>Metazoa</taxon>
        <taxon>Spiralia</taxon>
        <taxon>Lophotrochozoa</taxon>
        <taxon>Bryozoa</taxon>
        <taxon>Gymnolaemata</taxon>
        <taxon>Cheilostomatida</taxon>
        <taxon>Flustrina</taxon>
        <taxon>Buguloidea</taxon>
        <taxon>Bugulidae</taxon>
        <taxon>Bugula</taxon>
    </lineage>
</organism>
<proteinExistence type="predicted"/>
<dbReference type="PANTHER" id="PTHR21780:SF0">
    <property type="entry name" value="TRANSMEMBRANE PROTEIN 209"/>
    <property type="match status" value="1"/>
</dbReference>
<dbReference type="GO" id="GO:0016020">
    <property type="term" value="C:membrane"/>
    <property type="evidence" value="ECO:0007669"/>
    <property type="project" value="TreeGrafter"/>
</dbReference>
<dbReference type="EMBL" id="VXIV02001465">
    <property type="protein sequence ID" value="KAF6032943.1"/>
    <property type="molecule type" value="Genomic_DNA"/>
</dbReference>
<dbReference type="InterPro" id="IPR019176">
    <property type="entry name" value="Cytochrome_B561-rel"/>
</dbReference>
<dbReference type="PANTHER" id="PTHR21780">
    <property type="entry name" value="TRANSMEMBRANE PROTEIN 209"/>
    <property type="match status" value="1"/>
</dbReference>
<dbReference type="OrthoDB" id="509821at2759"/>
<sequence>MSCGVSLGPANRMFDLWIENLRYWLAQTVMQRVAKEIHNINRELRNIGSDETQIGEASVSALKNVAFVKNSFVPTLNNVIPYLEVSSNQDYLIKRISDLGNDGCLADFNWDGGCAHKGKPWEDHLPTDSAIVMHLLCTYLDSRFPANPKYPDGKAFSAQHFMAPQAKPNFDQHSDYLTIYQTKVNPPHYKVVIGNDIYDLPKGRNNLFHAILLFLHEIKTKHNGMLGNVAFGTSGINILWIMTHKYR</sequence>
<accession>A0A7J7K421</accession>
<gene>
    <name evidence="1" type="ORF">EB796_008739</name>
</gene>
<comment type="caution">
    <text evidence="1">The sequence shown here is derived from an EMBL/GenBank/DDBJ whole genome shotgun (WGS) entry which is preliminary data.</text>
</comment>
<dbReference type="Pfam" id="PF09786">
    <property type="entry name" value="CytochromB561_N"/>
    <property type="match status" value="1"/>
</dbReference>
<evidence type="ECO:0000313" key="2">
    <source>
        <dbReference type="Proteomes" id="UP000593567"/>
    </source>
</evidence>
<reference evidence="1" key="1">
    <citation type="submission" date="2020-06" db="EMBL/GenBank/DDBJ databases">
        <title>Draft genome of Bugula neritina, a colonial animal packing powerful symbionts and potential medicines.</title>
        <authorList>
            <person name="Rayko M."/>
        </authorList>
    </citation>
    <scope>NUCLEOTIDE SEQUENCE [LARGE SCALE GENOMIC DNA]</scope>
    <source>
        <strain evidence="1">Kwan_BN1</strain>
    </source>
</reference>
<protein>
    <submittedName>
        <fullName evidence="1">TMEM209</fullName>
    </submittedName>
</protein>
<dbReference type="AlphaFoldDB" id="A0A7J7K421"/>
<keyword evidence="2" id="KW-1185">Reference proteome</keyword>
<dbReference type="Proteomes" id="UP000593567">
    <property type="component" value="Unassembled WGS sequence"/>
</dbReference>
<name>A0A7J7K421_BUGNE</name>
<evidence type="ECO:0000313" key="1">
    <source>
        <dbReference type="EMBL" id="KAF6032943.1"/>
    </source>
</evidence>